<accession>A0A4E0R012</accession>
<reference evidence="9" key="1">
    <citation type="submission" date="2019-03" db="EMBL/GenBank/DDBJ databases">
        <title>Improved annotation for the trematode Fasciola hepatica.</title>
        <authorList>
            <person name="Choi Y.-J."/>
            <person name="Martin J."/>
            <person name="Mitreva M."/>
        </authorList>
    </citation>
    <scope>NUCLEOTIDE SEQUENCE [LARGE SCALE GENOMIC DNA]</scope>
</reference>
<protein>
    <submittedName>
        <fullName evidence="9">Methyl-CpG-binding domain protein 2</fullName>
    </submittedName>
</protein>
<feature type="domain" description="MBD" evidence="8">
    <location>
        <begin position="36"/>
        <end position="104"/>
    </location>
</feature>
<evidence type="ECO:0000256" key="1">
    <source>
        <dbReference type="ARBA" id="ARBA00004123"/>
    </source>
</evidence>
<dbReference type="InterPro" id="IPR025884">
    <property type="entry name" value="MeCpG-bd_2/3_C_dom"/>
</dbReference>
<feature type="compositionally biased region" description="Polar residues" evidence="7">
    <location>
        <begin position="130"/>
        <end position="142"/>
    </location>
</feature>
<gene>
    <name evidence="9" type="ORF">D915_010199</name>
</gene>
<dbReference type="Proteomes" id="UP000230066">
    <property type="component" value="Unassembled WGS sequence"/>
</dbReference>
<dbReference type="GO" id="GO:0000122">
    <property type="term" value="P:negative regulation of transcription by RNA polymerase II"/>
    <property type="evidence" value="ECO:0007669"/>
    <property type="project" value="TreeGrafter"/>
</dbReference>
<comment type="caution">
    <text evidence="9">The sequence shown here is derived from an EMBL/GenBank/DDBJ whole genome shotgun (WGS) entry which is preliminary data.</text>
</comment>
<keyword evidence="2" id="KW-0805">Transcription regulation</keyword>
<dbReference type="EMBL" id="JXXN02007190">
    <property type="protein sequence ID" value="THD19156.1"/>
    <property type="molecule type" value="Genomic_DNA"/>
</dbReference>
<dbReference type="PROSITE" id="PS50982">
    <property type="entry name" value="MBD"/>
    <property type="match status" value="1"/>
</dbReference>
<feature type="region of interest" description="Disordered" evidence="7">
    <location>
        <begin position="105"/>
        <end position="148"/>
    </location>
</feature>
<evidence type="ECO:0000256" key="6">
    <source>
        <dbReference type="SAM" id="Coils"/>
    </source>
</evidence>
<sequence>MQPQNVSGHPNLMQPKRNTYLTFPKTQSFSAAMSSNGQQQVMQITLPSGWKREEALRPTGLGTGKTDVYYISPQGQKVRTKQEMKMLLGDKYDISLFDWRSGKFLSQPPKSRSPEDSSEVPSAKIPHLDTSPNPLQRRTSPPDTIKPVVIRSHPNCKRADMRNLSMEPPRQLFWEKRLADQVAIDSETNEPCKPLSLPRGVQSAGVPGYRSPQLINSLLYAIATKTSPIAGQEQAPSAIEKNPCVAVNTLQPMIKAGFVMCLLPNRFKNQTYIVSEEDIRRQEMRVKELRRKLEMARKRLHPRYATEREG</sequence>
<keyword evidence="4" id="KW-0804">Transcription</keyword>
<dbReference type="SMART" id="SM00391">
    <property type="entry name" value="MBD"/>
    <property type="match status" value="1"/>
</dbReference>
<dbReference type="InterPro" id="IPR001739">
    <property type="entry name" value="Methyl_CpG_DNA-bd"/>
</dbReference>
<dbReference type="SUPFAM" id="SSF54171">
    <property type="entry name" value="DNA-binding domain"/>
    <property type="match status" value="1"/>
</dbReference>
<proteinExistence type="predicted"/>
<dbReference type="InterPro" id="IPR016177">
    <property type="entry name" value="DNA-bd_dom_sf"/>
</dbReference>
<dbReference type="Pfam" id="PF14048">
    <property type="entry name" value="MBD_C"/>
    <property type="match status" value="1"/>
</dbReference>
<feature type="coiled-coil region" evidence="6">
    <location>
        <begin position="272"/>
        <end position="299"/>
    </location>
</feature>
<dbReference type="AlphaFoldDB" id="A0A4E0R012"/>
<dbReference type="Pfam" id="PF01429">
    <property type="entry name" value="MBD"/>
    <property type="match status" value="1"/>
</dbReference>
<dbReference type="GO" id="GO:0008327">
    <property type="term" value="F:methyl-CpG binding"/>
    <property type="evidence" value="ECO:0007669"/>
    <property type="project" value="TreeGrafter"/>
</dbReference>
<keyword evidence="3" id="KW-0238">DNA-binding</keyword>
<evidence type="ECO:0000256" key="5">
    <source>
        <dbReference type="ARBA" id="ARBA00023242"/>
    </source>
</evidence>
<dbReference type="GO" id="GO:0005654">
    <property type="term" value="C:nucleoplasm"/>
    <property type="evidence" value="ECO:0007669"/>
    <property type="project" value="UniProtKB-ARBA"/>
</dbReference>
<evidence type="ECO:0000256" key="3">
    <source>
        <dbReference type="ARBA" id="ARBA00023125"/>
    </source>
</evidence>
<evidence type="ECO:0000256" key="2">
    <source>
        <dbReference type="ARBA" id="ARBA00023015"/>
    </source>
</evidence>
<dbReference type="GO" id="GO:0006346">
    <property type="term" value="P:DNA methylation-dependent constitutive heterochromatin formation"/>
    <property type="evidence" value="ECO:0007669"/>
    <property type="project" value="TreeGrafter"/>
</dbReference>
<organism evidence="9 10">
    <name type="scientific">Fasciola hepatica</name>
    <name type="common">Liver fluke</name>
    <dbReference type="NCBI Taxonomy" id="6192"/>
    <lineage>
        <taxon>Eukaryota</taxon>
        <taxon>Metazoa</taxon>
        <taxon>Spiralia</taxon>
        <taxon>Lophotrochozoa</taxon>
        <taxon>Platyhelminthes</taxon>
        <taxon>Trematoda</taxon>
        <taxon>Digenea</taxon>
        <taxon>Plagiorchiida</taxon>
        <taxon>Echinostomata</taxon>
        <taxon>Echinostomatoidea</taxon>
        <taxon>Fasciolidae</taxon>
        <taxon>Fasciola</taxon>
    </lineage>
</organism>
<dbReference type="Gene3D" id="3.30.890.10">
    <property type="entry name" value="Methyl-cpg-binding Protein 2, Chain A"/>
    <property type="match status" value="1"/>
</dbReference>
<name>A0A4E0R012_FASHE</name>
<keyword evidence="6" id="KW-0175">Coiled coil</keyword>
<evidence type="ECO:0000256" key="4">
    <source>
        <dbReference type="ARBA" id="ARBA00023163"/>
    </source>
</evidence>
<dbReference type="PANTHER" id="PTHR12396">
    <property type="entry name" value="METHYL-CPG BINDING PROTEIN, MBD"/>
    <property type="match status" value="1"/>
</dbReference>
<keyword evidence="10" id="KW-1185">Reference proteome</keyword>
<evidence type="ECO:0000313" key="9">
    <source>
        <dbReference type="EMBL" id="THD19156.1"/>
    </source>
</evidence>
<evidence type="ECO:0000259" key="8">
    <source>
        <dbReference type="PROSITE" id="PS50982"/>
    </source>
</evidence>
<evidence type="ECO:0000313" key="10">
    <source>
        <dbReference type="Proteomes" id="UP000230066"/>
    </source>
</evidence>
<dbReference type="CDD" id="cd01396">
    <property type="entry name" value="MeCP2_MBD"/>
    <property type="match status" value="1"/>
</dbReference>
<dbReference type="PANTHER" id="PTHR12396:SF57">
    <property type="entry name" value="METHYL-CPG-BINDING DOMAIN PROTEIN 1"/>
    <property type="match status" value="1"/>
</dbReference>
<comment type="subcellular location">
    <subcellularLocation>
        <location evidence="1">Nucleus</location>
    </subcellularLocation>
</comment>
<evidence type="ECO:0000256" key="7">
    <source>
        <dbReference type="SAM" id="MobiDB-lite"/>
    </source>
</evidence>
<keyword evidence="5" id="KW-0539">Nucleus</keyword>